<keyword evidence="2" id="KW-1133">Transmembrane helix</keyword>
<proteinExistence type="predicted"/>
<keyword evidence="1" id="KW-0175">Coiled coil</keyword>
<dbReference type="Gene3D" id="1.10.10.10">
    <property type="entry name" value="Winged helix-like DNA-binding domain superfamily/Winged helix DNA-binding domain"/>
    <property type="match status" value="1"/>
</dbReference>
<dbReference type="EMBL" id="NFHB01000009">
    <property type="protein sequence ID" value="OUN02260.1"/>
    <property type="molecule type" value="Genomic_DNA"/>
</dbReference>
<dbReference type="InterPro" id="IPR016032">
    <property type="entry name" value="Sig_transdc_resp-reg_C-effctor"/>
</dbReference>
<feature type="coiled-coil region" evidence="1">
    <location>
        <begin position="397"/>
        <end position="471"/>
    </location>
</feature>
<reference evidence="5" key="1">
    <citation type="submission" date="2017-04" db="EMBL/GenBank/DDBJ databases">
        <title>Function of individual gut microbiota members based on whole genome sequencing of pure cultures obtained from chicken caecum.</title>
        <authorList>
            <person name="Medvecky M."/>
            <person name="Cejkova D."/>
            <person name="Polansky O."/>
            <person name="Karasova D."/>
            <person name="Kubasova T."/>
            <person name="Cizek A."/>
            <person name="Rychlik I."/>
        </authorList>
    </citation>
    <scope>NUCLEOTIDE SEQUENCE [LARGE SCALE GENOMIC DNA]</scope>
    <source>
        <strain evidence="5">An90</strain>
    </source>
</reference>
<comment type="caution">
    <text evidence="4">The sequence shown here is derived from an EMBL/GenBank/DDBJ whole genome shotgun (WGS) entry which is preliminary data.</text>
</comment>
<feature type="transmembrane region" description="Helical" evidence="2">
    <location>
        <begin position="375"/>
        <end position="398"/>
    </location>
</feature>
<evidence type="ECO:0000256" key="3">
    <source>
        <dbReference type="SAM" id="SignalP"/>
    </source>
</evidence>
<dbReference type="RefSeq" id="WP_087403328.1">
    <property type="nucleotide sequence ID" value="NZ_NFHB01000009.1"/>
</dbReference>
<dbReference type="InterPro" id="IPR011990">
    <property type="entry name" value="TPR-like_helical_dom_sf"/>
</dbReference>
<dbReference type="AlphaFoldDB" id="A0A1Y3R0B4"/>
<accession>A0A1Y3R0B4</accession>
<dbReference type="SUPFAM" id="SSF48452">
    <property type="entry name" value="TPR-like"/>
    <property type="match status" value="2"/>
</dbReference>
<dbReference type="SUPFAM" id="SSF46894">
    <property type="entry name" value="C-terminal effector domain of the bipartite response regulators"/>
    <property type="match status" value="1"/>
</dbReference>
<dbReference type="PROSITE" id="PS51257">
    <property type="entry name" value="PROKAR_LIPOPROTEIN"/>
    <property type="match status" value="1"/>
</dbReference>
<dbReference type="Gene3D" id="1.25.40.10">
    <property type="entry name" value="Tetratricopeptide repeat domain"/>
    <property type="match status" value="2"/>
</dbReference>
<sequence>MKKCFLFAVILLAAGCFAPDPALQKEWAPADRMYDSLARQLESSQDARNGGELLAKLRTRRDQLPDNPVLGWRTRYWEARALVPQGRWDEALELLRDAERQVDPARYPYDRIRIVGLQSQIRLMRGEYPDSYRGYCETDEYYRRTGDTLRLASTCVNMGVIMQELEDWQRALDYFKAADSLFTLSGTDTYYVKNRLNFANVLYRQGERKRAVGILDTLLRTPECLADTSFRINVLLSYCSYAEGDERGGEAAEAYRLARLSDDRKLIAKSAVALAIERLQRDSAAEALPLLRQALDYVEASDDAEFLLPSLENTAHALYATGQADSAYRTLSRFSAARDSLGADRRLAEVRLMENRAAIEQYETRLTYLHERATWQLRLTLLIVITVVCIAAFICYAFRARRDRERLLNQLHEAENKELNTRLAHERLRSEQYRREVDLRNRELADRVMAINSYNRMLEELRQKIEQEQHEGHLPAQIGIRLQQSIRRHQTHPDEENAFFRIHFEAIYPGFLERLRKAHPDLTEHELRFCAYLRMGMENKTIAHIRSVQPDSIKKLRFRIRKKLAVDPACSLEDFLYSV</sequence>
<keyword evidence="2" id="KW-0472">Membrane</keyword>
<evidence type="ECO:0000313" key="5">
    <source>
        <dbReference type="Proteomes" id="UP000195772"/>
    </source>
</evidence>
<dbReference type="OrthoDB" id="1090267at2"/>
<gene>
    <name evidence="4" type="ORF">B5G41_12940</name>
</gene>
<evidence type="ECO:0000313" key="4">
    <source>
        <dbReference type="EMBL" id="OUN02260.1"/>
    </source>
</evidence>
<evidence type="ECO:0000256" key="1">
    <source>
        <dbReference type="SAM" id="Coils"/>
    </source>
</evidence>
<feature type="chain" id="PRO_5012644165" description="HTH luxR-type domain-containing protein" evidence="3">
    <location>
        <begin position="19"/>
        <end position="579"/>
    </location>
</feature>
<dbReference type="Proteomes" id="UP000195772">
    <property type="component" value="Unassembled WGS sequence"/>
</dbReference>
<protein>
    <recommendedName>
        <fullName evidence="6">HTH luxR-type domain-containing protein</fullName>
    </recommendedName>
</protein>
<feature type="signal peptide" evidence="3">
    <location>
        <begin position="1"/>
        <end position="18"/>
    </location>
</feature>
<evidence type="ECO:0008006" key="6">
    <source>
        <dbReference type="Google" id="ProtNLM"/>
    </source>
</evidence>
<dbReference type="GO" id="GO:0003677">
    <property type="term" value="F:DNA binding"/>
    <property type="evidence" value="ECO:0007669"/>
    <property type="project" value="InterPro"/>
</dbReference>
<keyword evidence="3" id="KW-0732">Signal</keyword>
<keyword evidence="2" id="KW-0812">Transmembrane</keyword>
<dbReference type="InterPro" id="IPR036388">
    <property type="entry name" value="WH-like_DNA-bd_sf"/>
</dbReference>
<dbReference type="eggNOG" id="COG0457">
    <property type="taxonomic scope" value="Bacteria"/>
</dbReference>
<evidence type="ECO:0000256" key="2">
    <source>
        <dbReference type="SAM" id="Phobius"/>
    </source>
</evidence>
<dbReference type="GO" id="GO:0006355">
    <property type="term" value="P:regulation of DNA-templated transcription"/>
    <property type="evidence" value="ECO:0007669"/>
    <property type="project" value="InterPro"/>
</dbReference>
<name>A0A1Y3R0B4_9BACT</name>
<organism evidence="4 5">
    <name type="scientific">Alistipes onderdonkii</name>
    <dbReference type="NCBI Taxonomy" id="328813"/>
    <lineage>
        <taxon>Bacteria</taxon>
        <taxon>Pseudomonadati</taxon>
        <taxon>Bacteroidota</taxon>
        <taxon>Bacteroidia</taxon>
        <taxon>Bacteroidales</taxon>
        <taxon>Rikenellaceae</taxon>
        <taxon>Alistipes</taxon>
    </lineage>
</organism>